<dbReference type="AlphaFoldDB" id="A0AAD4KIL6"/>
<accession>A0AAD4KIL6</accession>
<gene>
    <name evidence="1" type="ORF">BGW36DRAFT_364923</name>
</gene>
<dbReference type="EMBL" id="JAJTJA010000014">
    <property type="protein sequence ID" value="KAH8690200.1"/>
    <property type="molecule type" value="Genomic_DNA"/>
</dbReference>
<dbReference type="RefSeq" id="XP_046066483.1">
    <property type="nucleotide sequence ID" value="XM_046214607.1"/>
</dbReference>
<name>A0AAD4KIL6_9EURO</name>
<evidence type="ECO:0000313" key="2">
    <source>
        <dbReference type="Proteomes" id="UP001201262"/>
    </source>
</evidence>
<reference evidence="1" key="1">
    <citation type="submission" date="2021-12" db="EMBL/GenBank/DDBJ databases">
        <title>Convergent genome expansion in fungi linked to evolution of root-endophyte symbiosis.</title>
        <authorList>
            <consortium name="DOE Joint Genome Institute"/>
            <person name="Ke Y.-H."/>
            <person name="Bonito G."/>
            <person name="Liao H.-L."/>
            <person name="Looney B."/>
            <person name="Rojas-Flechas A."/>
            <person name="Nash J."/>
            <person name="Hameed K."/>
            <person name="Schadt C."/>
            <person name="Martin F."/>
            <person name="Crous P.W."/>
            <person name="Miettinen O."/>
            <person name="Magnuson J.K."/>
            <person name="Labbe J."/>
            <person name="Jacobson D."/>
            <person name="Doktycz M.J."/>
            <person name="Veneault-Fourrey C."/>
            <person name="Kuo A."/>
            <person name="Mondo S."/>
            <person name="Calhoun S."/>
            <person name="Riley R."/>
            <person name="Ohm R."/>
            <person name="LaButti K."/>
            <person name="Andreopoulos B."/>
            <person name="Pangilinan J."/>
            <person name="Nolan M."/>
            <person name="Tritt A."/>
            <person name="Clum A."/>
            <person name="Lipzen A."/>
            <person name="Daum C."/>
            <person name="Barry K."/>
            <person name="Grigoriev I.V."/>
            <person name="Vilgalys R."/>
        </authorList>
    </citation>
    <scope>NUCLEOTIDE SEQUENCE</scope>
    <source>
        <strain evidence="1">PMI_201</strain>
    </source>
</reference>
<proteinExistence type="predicted"/>
<dbReference type="Proteomes" id="UP001201262">
    <property type="component" value="Unassembled WGS sequence"/>
</dbReference>
<protein>
    <submittedName>
        <fullName evidence="1">Uncharacterized protein</fullName>
    </submittedName>
</protein>
<sequence length="177" mass="19725">MRLDNIIDVDACACRSTGIRLMCCSPWLWCKTTTTQPPLKTSRVGFVRTVPNRTPPPETLEEINAGYKRLGRYIAVFDYPRGDPGEEDMQLYLFPNSFTHVPLEDIPRHSNEIRYTTTTKEFDTYGNLHYSLEQALGESFVKAAVDEIKADTDADIFSVGGASEVLGSNDDGIPGGR</sequence>
<keyword evidence="2" id="KW-1185">Reference proteome</keyword>
<dbReference type="GeneID" id="70244894"/>
<evidence type="ECO:0000313" key="1">
    <source>
        <dbReference type="EMBL" id="KAH8690200.1"/>
    </source>
</evidence>
<organism evidence="1 2">
    <name type="scientific">Talaromyces proteolyticus</name>
    <dbReference type="NCBI Taxonomy" id="1131652"/>
    <lineage>
        <taxon>Eukaryota</taxon>
        <taxon>Fungi</taxon>
        <taxon>Dikarya</taxon>
        <taxon>Ascomycota</taxon>
        <taxon>Pezizomycotina</taxon>
        <taxon>Eurotiomycetes</taxon>
        <taxon>Eurotiomycetidae</taxon>
        <taxon>Eurotiales</taxon>
        <taxon>Trichocomaceae</taxon>
        <taxon>Talaromyces</taxon>
        <taxon>Talaromyces sect. Bacilispori</taxon>
    </lineage>
</organism>
<comment type="caution">
    <text evidence="1">The sequence shown here is derived from an EMBL/GenBank/DDBJ whole genome shotgun (WGS) entry which is preliminary data.</text>
</comment>